<dbReference type="InterPro" id="IPR021359">
    <property type="entry name" value="DUF2812"/>
</dbReference>
<protein>
    <recommendedName>
        <fullName evidence="2">DUF2812 domain-containing protein</fullName>
    </recommendedName>
</protein>
<sequence length="102" mass="12285">MMKKFKLYYDKDKEEAFLNDMSAKGYAMKRFFLGMYTFENCQPNEYTYRVDLISDKTVEQRNELYDLIRDSGGELVQTWGIWAIFRKKGNFELYTDPESQIK</sequence>
<proteinExistence type="predicted"/>
<accession>A0A645DKN4</accession>
<gene>
    <name evidence="1" type="ORF">SDC9_136926</name>
</gene>
<evidence type="ECO:0000313" key="1">
    <source>
        <dbReference type="EMBL" id="MPM89811.1"/>
    </source>
</evidence>
<name>A0A645DKN4_9ZZZZ</name>
<organism evidence="1">
    <name type="scientific">bioreactor metagenome</name>
    <dbReference type="NCBI Taxonomy" id="1076179"/>
    <lineage>
        <taxon>unclassified sequences</taxon>
        <taxon>metagenomes</taxon>
        <taxon>ecological metagenomes</taxon>
    </lineage>
</organism>
<dbReference type="EMBL" id="VSSQ01037186">
    <property type="protein sequence ID" value="MPM89811.1"/>
    <property type="molecule type" value="Genomic_DNA"/>
</dbReference>
<reference evidence="1" key="1">
    <citation type="submission" date="2019-08" db="EMBL/GenBank/DDBJ databases">
        <authorList>
            <person name="Kucharzyk K."/>
            <person name="Murdoch R.W."/>
            <person name="Higgins S."/>
            <person name="Loffler F."/>
        </authorList>
    </citation>
    <scope>NUCLEOTIDE SEQUENCE</scope>
</reference>
<dbReference type="AlphaFoldDB" id="A0A645DKN4"/>
<evidence type="ECO:0008006" key="2">
    <source>
        <dbReference type="Google" id="ProtNLM"/>
    </source>
</evidence>
<comment type="caution">
    <text evidence="1">The sequence shown here is derived from an EMBL/GenBank/DDBJ whole genome shotgun (WGS) entry which is preliminary data.</text>
</comment>
<dbReference type="Pfam" id="PF11193">
    <property type="entry name" value="DUF2812"/>
    <property type="match status" value="1"/>
</dbReference>